<dbReference type="Gene3D" id="1.10.287.70">
    <property type="match status" value="1"/>
</dbReference>
<evidence type="ECO:0000256" key="9">
    <source>
        <dbReference type="ARBA" id="ARBA00023286"/>
    </source>
</evidence>
<dbReference type="OrthoDB" id="5984008at2759"/>
<dbReference type="AlphaFoldDB" id="A0A7J0GBM8"/>
<dbReference type="FunFam" id="3.40.190.10:FF:000217">
    <property type="entry name" value="Glutamate receptor"/>
    <property type="match status" value="1"/>
</dbReference>
<keyword evidence="10" id="KW-0407">Ion channel</keyword>
<keyword evidence="8" id="KW-0325">Glycoprotein</keyword>
<keyword evidence="6 12" id="KW-0472">Membrane</keyword>
<dbReference type="SMART" id="SM00079">
    <property type="entry name" value="PBPe"/>
    <property type="match status" value="1"/>
</dbReference>
<feature type="transmembrane region" description="Helical" evidence="12">
    <location>
        <begin position="136"/>
        <end position="155"/>
    </location>
</feature>
<keyword evidence="4 12" id="KW-1133">Transmembrane helix</keyword>
<protein>
    <submittedName>
        <fullName evidence="14">Glutamate receptor 2.8</fullName>
    </submittedName>
</protein>
<keyword evidence="9" id="KW-1071">Ligand-gated ion channel</keyword>
<keyword evidence="15" id="KW-1185">Reference proteome</keyword>
<evidence type="ECO:0000256" key="11">
    <source>
        <dbReference type="SAM" id="MobiDB-lite"/>
    </source>
</evidence>
<evidence type="ECO:0000256" key="12">
    <source>
        <dbReference type="SAM" id="Phobius"/>
    </source>
</evidence>
<name>A0A7J0GBM8_9ERIC</name>
<dbReference type="SUPFAM" id="SSF53850">
    <property type="entry name" value="Periplasmic binding protein-like II"/>
    <property type="match status" value="1"/>
</dbReference>
<evidence type="ECO:0000256" key="8">
    <source>
        <dbReference type="ARBA" id="ARBA00023180"/>
    </source>
</evidence>
<keyword evidence="3 12" id="KW-0812">Transmembrane</keyword>
<dbReference type="Pfam" id="PF00060">
    <property type="entry name" value="Lig_chan"/>
    <property type="match status" value="1"/>
</dbReference>
<dbReference type="InterPro" id="IPR015683">
    <property type="entry name" value="Ionotropic_Glu_rcpt"/>
</dbReference>
<reference evidence="14 15" key="1">
    <citation type="submission" date="2019-07" db="EMBL/GenBank/DDBJ databases">
        <title>De Novo Assembly of kiwifruit Actinidia rufa.</title>
        <authorList>
            <person name="Sugita-Konishi S."/>
            <person name="Sato K."/>
            <person name="Mori E."/>
            <person name="Abe Y."/>
            <person name="Kisaki G."/>
            <person name="Hamano K."/>
            <person name="Suezawa K."/>
            <person name="Otani M."/>
            <person name="Fukuda T."/>
            <person name="Manabe T."/>
            <person name="Gomi K."/>
            <person name="Tabuchi M."/>
            <person name="Akimitsu K."/>
            <person name="Kataoka I."/>
        </authorList>
    </citation>
    <scope>NUCLEOTIDE SEQUENCE [LARGE SCALE GENOMIC DNA]</scope>
    <source>
        <strain evidence="15">cv. Fuchu</strain>
    </source>
</reference>
<feature type="region of interest" description="Disordered" evidence="11">
    <location>
        <begin position="1"/>
        <end position="21"/>
    </location>
</feature>
<evidence type="ECO:0000256" key="3">
    <source>
        <dbReference type="ARBA" id="ARBA00022692"/>
    </source>
</evidence>
<dbReference type="GO" id="GO:0016020">
    <property type="term" value="C:membrane"/>
    <property type="evidence" value="ECO:0007669"/>
    <property type="project" value="UniProtKB-SubCell"/>
</dbReference>
<comment type="subcellular location">
    <subcellularLocation>
        <location evidence="1">Membrane</location>
        <topology evidence="1">Multi-pass membrane protein</topology>
    </subcellularLocation>
</comment>
<proteinExistence type="predicted"/>
<evidence type="ECO:0000256" key="7">
    <source>
        <dbReference type="ARBA" id="ARBA00023170"/>
    </source>
</evidence>
<evidence type="ECO:0000256" key="1">
    <source>
        <dbReference type="ARBA" id="ARBA00004141"/>
    </source>
</evidence>
<accession>A0A7J0GBM8</accession>
<keyword evidence="7 14" id="KW-0675">Receptor</keyword>
<comment type="caution">
    <text evidence="14">The sequence shown here is derived from an EMBL/GenBank/DDBJ whole genome shotgun (WGS) entry which is preliminary data.</text>
</comment>
<keyword evidence="5" id="KW-0406">Ion transport</keyword>
<evidence type="ECO:0000313" key="15">
    <source>
        <dbReference type="Proteomes" id="UP000585474"/>
    </source>
</evidence>
<sequence>MNTTRKNMRAENEAAPAIRNKPQKLSRPRLLEEMYVLVSGQLVCPNHALSISTILSPSVTFKTALETSCTRGELIGNTWDFVESSSNTTISTPFCKQIIAFFRRGIHLKLGFIKVSAVSRVLIRKNPLGERVMSNLSRFVVIIWCFVVLILTQSYTANLSSMLTVQKLQPTVTDVNELIKKGEYVGYQKGTFVEQLLKDLNCSESKMKAYKSVEELNEFLTKGSENGGIAAAVDETPYIKLFLSTYCSNYTMVPLPFRTDGFGFVFPINFPLLHNISSAVLNVTQGQQIKDIEKKWFGETNCPDSSSLASHSLGLDSFWGLFVIAGTVSFSAVLVSIADFVYKQKDVLRDSGPQGTLSSKMVELAKRFDEKDLSFHAFKTSQVQEHQRHASSTSSL</sequence>
<dbReference type="Gene3D" id="3.40.190.10">
    <property type="entry name" value="Periplasmic binding protein-like II"/>
    <property type="match status" value="1"/>
</dbReference>
<dbReference type="EMBL" id="BJWL01000020">
    <property type="protein sequence ID" value="GFZ08199.1"/>
    <property type="molecule type" value="Genomic_DNA"/>
</dbReference>
<evidence type="ECO:0000256" key="4">
    <source>
        <dbReference type="ARBA" id="ARBA00022989"/>
    </source>
</evidence>
<dbReference type="GO" id="GO:0015276">
    <property type="term" value="F:ligand-gated monoatomic ion channel activity"/>
    <property type="evidence" value="ECO:0007669"/>
    <property type="project" value="InterPro"/>
</dbReference>
<feature type="domain" description="Ionotropic glutamate receptor C-terminal" evidence="13">
    <location>
        <begin position="114"/>
        <end position="299"/>
    </location>
</feature>
<evidence type="ECO:0000256" key="6">
    <source>
        <dbReference type="ARBA" id="ARBA00023136"/>
    </source>
</evidence>
<evidence type="ECO:0000256" key="5">
    <source>
        <dbReference type="ARBA" id="ARBA00023065"/>
    </source>
</evidence>
<evidence type="ECO:0000313" key="14">
    <source>
        <dbReference type="EMBL" id="GFZ08199.1"/>
    </source>
</evidence>
<evidence type="ECO:0000259" key="13">
    <source>
        <dbReference type="SMART" id="SM00079"/>
    </source>
</evidence>
<evidence type="ECO:0000256" key="10">
    <source>
        <dbReference type="ARBA" id="ARBA00023303"/>
    </source>
</evidence>
<organism evidence="14 15">
    <name type="scientific">Actinidia rufa</name>
    <dbReference type="NCBI Taxonomy" id="165716"/>
    <lineage>
        <taxon>Eukaryota</taxon>
        <taxon>Viridiplantae</taxon>
        <taxon>Streptophyta</taxon>
        <taxon>Embryophyta</taxon>
        <taxon>Tracheophyta</taxon>
        <taxon>Spermatophyta</taxon>
        <taxon>Magnoliopsida</taxon>
        <taxon>eudicotyledons</taxon>
        <taxon>Gunneridae</taxon>
        <taxon>Pentapetalae</taxon>
        <taxon>asterids</taxon>
        <taxon>Ericales</taxon>
        <taxon>Actinidiaceae</taxon>
        <taxon>Actinidia</taxon>
    </lineage>
</organism>
<gene>
    <name evidence="14" type="ORF">Acr_20g0000070</name>
</gene>
<dbReference type="Proteomes" id="UP000585474">
    <property type="component" value="Unassembled WGS sequence"/>
</dbReference>
<dbReference type="InterPro" id="IPR001320">
    <property type="entry name" value="Iontro_rcpt_C"/>
</dbReference>
<feature type="transmembrane region" description="Helical" evidence="12">
    <location>
        <begin position="318"/>
        <end position="342"/>
    </location>
</feature>
<keyword evidence="2" id="KW-0813">Transport</keyword>
<evidence type="ECO:0000256" key="2">
    <source>
        <dbReference type="ARBA" id="ARBA00022448"/>
    </source>
</evidence>
<dbReference type="PANTHER" id="PTHR18966">
    <property type="entry name" value="IONOTROPIC GLUTAMATE RECEPTOR"/>
    <property type="match status" value="1"/>
</dbReference>